<dbReference type="InterPro" id="IPR013210">
    <property type="entry name" value="LRR_N_plant-typ"/>
</dbReference>
<evidence type="ECO:0000256" key="4">
    <source>
        <dbReference type="ARBA" id="ARBA00022614"/>
    </source>
</evidence>
<dbReference type="InterPro" id="IPR017441">
    <property type="entry name" value="Protein_kinase_ATP_BS"/>
</dbReference>
<evidence type="ECO:0000313" key="21">
    <source>
        <dbReference type="Proteomes" id="UP000824890"/>
    </source>
</evidence>
<keyword evidence="21" id="KW-1185">Reference proteome</keyword>
<dbReference type="InterPro" id="IPR011009">
    <property type="entry name" value="Kinase-like_dom_sf"/>
</dbReference>
<dbReference type="Pfam" id="PF00560">
    <property type="entry name" value="LRR_1"/>
    <property type="match status" value="5"/>
</dbReference>
<keyword evidence="9 16" id="KW-0547">Nucleotide-binding</keyword>
<evidence type="ECO:0000256" key="6">
    <source>
        <dbReference type="ARBA" id="ARBA00022692"/>
    </source>
</evidence>
<dbReference type="Pfam" id="PF08263">
    <property type="entry name" value="LRRNT_2"/>
    <property type="match status" value="1"/>
</dbReference>
<keyword evidence="7 18" id="KW-0732">Signal</keyword>
<dbReference type="PROSITE" id="PS00107">
    <property type="entry name" value="PROTEIN_KINASE_ATP"/>
    <property type="match status" value="1"/>
</dbReference>
<sequence>MKPFLSLALLVFFEAFTVLFAQARFSSETDMKALLEFKSQAAENNTEVLSSWNSSSPLCSWTGVTCGRKRERVVSLDLGGFKLAGVISPSIGNLSFLRVLNLADNSFTSTIPGEVGMLFRLQYLNMSFNLLQGRIPHKLGSLSKLVILSLATNNLTGKFPASLGNLTSLQKLDFAYNEMEGEIPYDVARLRQLVFFQISQNGFSGVFPHALYNISSLESLSLGGNSFTGNLRADFGDLLPNLRTLLLGENRFTGAIPITLTNISSLGRFHISSNNLTGSIPLSFGKLPNLWCQLEFLDAGYNRLGGELPASTANLSTTVHKCIIWGMTQLQKIHLNSNSFQGRIPKSIGGCRNLLDLWIDTNKLNGSIPREILQIPSLAFLDLSNNVLTGSFPEEVGKLELLVGLAASDNKLSGRIPQTLGGFLSLEFLYLQGNSFEGAVPDISRLVSLSNVDFSRNNLSGRIPQYLAKFPQLKNLNLSMNKFEGSVPTTGVFRNATEFSVFGNSNLCGGIREMQLKPCIDVKASSRPRKPLSLRKKIASGIGIGMASLLKKNDTSSTNQSYSTTMGKFYEKLSYKELYDATGGFSSDNLIGSGNFGNVFKGVLGHDNKLVAVKPEDPSRALTVPEKLNVAIDVGSALEYLHDHCHEAIAHCDLKPSNVLLDDDLTAHVGDFGLARLLYKFDRESFLSQFSSAGVRGTIGYAPPEYGMGGQPSIKGDVYSFGILLLEMFTGKKPTDGSFSGDYNLHSYAKSVLSGDEEEGGGSNAVDEWLRLVLQVGIRCSEEYPRDRMGMAEALRELVSVRSKFFSTKTDAAEELSPRDAVQSSPQEWMLSADMHTM</sequence>
<evidence type="ECO:0000256" key="9">
    <source>
        <dbReference type="ARBA" id="ARBA00022741"/>
    </source>
</evidence>
<evidence type="ECO:0000256" key="2">
    <source>
        <dbReference type="ARBA" id="ARBA00004479"/>
    </source>
</evidence>
<dbReference type="PROSITE" id="PS00108">
    <property type="entry name" value="PROTEIN_KINASE_ST"/>
    <property type="match status" value="1"/>
</dbReference>
<organism evidence="20 21">
    <name type="scientific">Brassica napus</name>
    <name type="common">Rape</name>
    <dbReference type="NCBI Taxonomy" id="3708"/>
    <lineage>
        <taxon>Eukaryota</taxon>
        <taxon>Viridiplantae</taxon>
        <taxon>Streptophyta</taxon>
        <taxon>Embryophyta</taxon>
        <taxon>Tracheophyta</taxon>
        <taxon>Spermatophyta</taxon>
        <taxon>Magnoliopsida</taxon>
        <taxon>eudicotyledons</taxon>
        <taxon>Gunneridae</taxon>
        <taxon>Pentapetalae</taxon>
        <taxon>rosids</taxon>
        <taxon>malvids</taxon>
        <taxon>Brassicales</taxon>
        <taxon>Brassicaceae</taxon>
        <taxon>Brassiceae</taxon>
        <taxon>Brassica</taxon>
    </lineage>
</organism>
<dbReference type="Gene3D" id="3.80.10.10">
    <property type="entry name" value="Ribonuclease Inhibitor"/>
    <property type="match status" value="3"/>
</dbReference>
<evidence type="ECO:0000256" key="12">
    <source>
        <dbReference type="ARBA" id="ARBA00022989"/>
    </source>
</evidence>
<evidence type="ECO:0000256" key="8">
    <source>
        <dbReference type="ARBA" id="ARBA00022737"/>
    </source>
</evidence>
<dbReference type="InterPro" id="IPR008271">
    <property type="entry name" value="Ser/Thr_kinase_AS"/>
</dbReference>
<evidence type="ECO:0000259" key="19">
    <source>
        <dbReference type="PROSITE" id="PS50011"/>
    </source>
</evidence>
<evidence type="ECO:0000256" key="17">
    <source>
        <dbReference type="SAM" id="MobiDB-lite"/>
    </source>
</evidence>
<dbReference type="SUPFAM" id="SSF56112">
    <property type="entry name" value="Protein kinase-like (PK-like)"/>
    <property type="match status" value="1"/>
</dbReference>
<proteinExistence type="inferred from homology"/>
<evidence type="ECO:0000256" key="3">
    <source>
        <dbReference type="ARBA" id="ARBA00008684"/>
    </source>
</evidence>
<comment type="caution">
    <text evidence="20">The sequence shown here is derived from an EMBL/GenBank/DDBJ whole genome shotgun (WGS) entry which is preliminary data.</text>
</comment>
<feature type="chain" id="PRO_5047205559" description="Protein kinase domain-containing protein" evidence="18">
    <location>
        <begin position="24"/>
        <end position="838"/>
    </location>
</feature>
<dbReference type="PANTHER" id="PTHR27000:SF777">
    <property type="entry name" value="PROTEIN KINASE DOMAIN-CONTAINING PROTEIN"/>
    <property type="match status" value="1"/>
</dbReference>
<evidence type="ECO:0000256" key="13">
    <source>
        <dbReference type="ARBA" id="ARBA00023136"/>
    </source>
</evidence>
<keyword evidence="12" id="KW-1133">Transmembrane helix</keyword>
<accession>A0ABQ8BRJ1</accession>
<dbReference type="SMART" id="SM00220">
    <property type="entry name" value="S_TKc"/>
    <property type="match status" value="1"/>
</dbReference>
<reference evidence="20 21" key="1">
    <citation type="submission" date="2021-05" db="EMBL/GenBank/DDBJ databases">
        <title>Genome Assembly of Synthetic Allotetraploid Brassica napus Reveals Homoeologous Exchanges between Subgenomes.</title>
        <authorList>
            <person name="Davis J.T."/>
        </authorList>
    </citation>
    <scope>NUCLEOTIDE SEQUENCE [LARGE SCALE GENOMIC DNA]</scope>
    <source>
        <strain evidence="21">cv. Da-Ae</strain>
        <tissue evidence="20">Seedling</tissue>
    </source>
</reference>
<feature type="signal peptide" evidence="18">
    <location>
        <begin position="1"/>
        <end position="23"/>
    </location>
</feature>
<dbReference type="Pfam" id="PF13855">
    <property type="entry name" value="LRR_8"/>
    <property type="match status" value="1"/>
</dbReference>
<dbReference type="Pfam" id="PF00069">
    <property type="entry name" value="Pkinase"/>
    <property type="match status" value="1"/>
</dbReference>
<dbReference type="EMBL" id="JAGKQM010000010">
    <property type="protein sequence ID" value="KAH0907013.1"/>
    <property type="molecule type" value="Genomic_DNA"/>
</dbReference>
<evidence type="ECO:0000256" key="7">
    <source>
        <dbReference type="ARBA" id="ARBA00022729"/>
    </source>
</evidence>
<dbReference type="Gene3D" id="1.10.510.10">
    <property type="entry name" value="Transferase(Phosphotransferase) domain 1"/>
    <property type="match status" value="1"/>
</dbReference>
<keyword evidence="15" id="KW-0325">Glycoprotein</keyword>
<keyword evidence="10" id="KW-0418">Kinase</keyword>
<comment type="similarity">
    <text evidence="3">Belongs to the protein kinase superfamily. Ser/Thr protein kinase family.</text>
</comment>
<dbReference type="InterPro" id="IPR032675">
    <property type="entry name" value="LRR_dom_sf"/>
</dbReference>
<gene>
    <name evidence="20" type="ORF">HID58_038840</name>
</gene>
<keyword evidence="11 16" id="KW-0067">ATP-binding</keyword>
<feature type="binding site" evidence="16">
    <location>
        <position position="614"/>
    </location>
    <ligand>
        <name>ATP</name>
        <dbReference type="ChEBI" id="CHEBI:30616"/>
    </ligand>
</feature>
<evidence type="ECO:0000313" key="20">
    <source>
        <dbReference type="EMBL" id="KAH0907013.1"/>
    </source>
</evidence>
<comment type="subcellular location">
    <subcellularLocation>
        <location evidence="1">Cell membrane</location>
        <topology evidence="1">Single-pass membrane protein</topology>
    </subcellularLocation>
    <subcellularLocation>
        <location evidence="2">Membrane</location>
        <topology evidence="2">Single-pass type I membrane protein</topology>
    </subcellularLocation>
</comment>
<keyword evidence="6" id="KW-0812">Transmembrane</keyword>
<feature type="region of interest" description="Disordered" evidence="17">
    <location>
        <begin position="816"/>
        <end position="838"/>
    </location>
</feature>
<keyword evidence="5" id="KW-0808">Transferase</keyword>
<keyword evidence="8" id="KW-0677">Repeat</keyword>
<evidence type="ECO:0000256" key="11">
    <source>
        <dbReference type="ARBA" id="ARBA00022840"/>
    </source>
</evidence>
<feature type="domain" description="Protein kinase" evidence="19">
    <location>
        <begin position="478"/>
        <end position="806"/>
    </location>
</feature>
<dbReference type="InterPro" id="IPR000719">
    <property type="entry name" value="Prot_kinase_dom"/>
</dbReference>
<evidence type="ECO:0000256" key="18">
    <source>
        <dbReference type="SAM" id="SignalP"/>
    </source>
</evidence>
<evidence type="ECO:0000256" key="15">
    <source>
        <dbReference type="ARBA" id="ARBA00023180"/>
    </source>
</evidence>
<dbReference type="PROSITE" id="PS50011">
    <property type="entry name" value="PROTEIN_KINASE_DOM"/>
    <property type="match status" value="1"/>
</dbReference>
<evidence type="ECO:0000256" key="16">
    <source>
        <dbReference type="PROSITE-ProRule" id="PRU10141"/>
    </source>
</evidence>
<evidence type="ECO:0000256" key="10">
    <source>
        <dbReference type="ARBA" id="ARBA00022777"/>
    </source>
</evidence>
<keyword evidence="13" id="KW-0472">Membrane</keyword>
<evidence type="ECO:0000256" key="1">
    <source>
        <dbReference type="ARBA" id="ARBA00004162"/>
    </source>
</evidence>
<dbReference type="PANTHER" id="PTHR27000">
    <property type="entry name" value="LEUCINE-RICH REPEAT RECEPTOR-LIKE PROTEIN KINASE FAMILY PROTEIN-RELATED"/>
    <property type="match status" value="1"/>
</dbReference>
<keyword evidence="4" id="KW-0433">Leucine-rich repeat</keyword>
<dbReference type="Proteomes" id="UP000824890">
    <property type="component" value="Unassembled WGS sequence"/>
</dbReference>
<keyword evidence="14" id="KW-0675">Receptor</keyword>
<dbReference type="InterPro" id="IPR001611">
    <property type="entry name" value="Leu-rich_rpt"/>
</dbReference>
<protein>
    <recommendedName>
        <fullName evidence="19">Protein kinase domain-containing protein</fullName>
    </recommendedName>
</protein>
<name>A0ABQ8BRJ1_BRANA</name>
<evidence type="ECO:0000256" key="14">
    <source>
        <dbReference type="ARBA" id="ARBA00023170"/>
    </source>
</evidence>
<evidence type="ECO:0000256" key="5">
    <source>
        <dbReference type="ARBA" id="ARBA00022679"/>
    </source>
</evidence>
<dbReference type="SUPFAM" id="SSF52058">
    <property type="entry name" value="L domain-like"/>
    <property type="match status" value="2"/>
</dbReference>